<organism evidence="2">
    <name type="scientific">marine sediment metagenome</name>
    <dbReference type="NCBI Taxonomy" id="412755"/>
    <lineage>
        <taxon>unclassified sequences</taxon>
        <taxon>metagenomes</taxon>
        <taxon>ecological metagenomes</taxon>
    </lineage>
</organism>
<evidence type="ECO:0000259" key="1">
    <source>
        <dbReference type="PROSITE" id="PS50110"/>
    </source>
</evidence>
<accession>A0A0F9SA03</accession>
<protein>
    <recommendedName>
        <fullName evidence="1">Response regulatory domain-containing protein</fullName>
    </recommendedName>
</protein>
<dbReference type="Pfam" id="PF00072">
    <property type="entry name" value="Response_reg"/>
    <property type="match status" value="1"/>
</dbReference>
<gene>
    <name evidence="2" type="ORF">LCGC14_0545310</name>
</gene>
<dbReference type="Gene3D" id="3.40.50.2300">
    <property type="match status" value="1"/>
</dbReference>
<name>A0A0F9SA03_9ZZZZ</name>
<dbReference type="InterPro" id="IPR001789">
    <property type="entry name" value="Sig_transdc_resp-reg_receiver"/>
</dbReference>
<dbReference type="InterPro" id="IPR011006">
    <property type="entry name" value="CheY-like_superfamily"/>
</dbReference>
<dbReference type="AlphaFoldDB" id="A0A0F9SA03"/>
<reference evidence="2" key="1">
    <citation type="journal article" date="2015" name="Nature">
        <title>Complex archaea that bridge the gap between prokaryotes and eukaryotes.</title>
        <authorList>
            <person name="Spang A."/>
            <person name="Saw J.H."/>
            <person name="Jorgensen S.L."/>
            <person name="Zaremba-Niedzwiedzka K."/>
            <person name="Martijn J."/>
            <person name="Lind A.E."/>
            <person name="van Eijk R."/>
            <person name="Schleper C."/>
            <person name="Guy L."/>
            <person name="Ettema T.J."/>
        </authorList>
    </citation>
    <scope>NUCLEOTIDE SEQUENCE</scope>
</reference>
<dbReference type="PROSITE" id="PS50110">
    <property type="entry name" value="RESPONSE_REGULATORY"/>
    <property type="match status" value="1"/>
</dbReference>
<comment type="caution">
    <text evidence="2">The sequence shown here is derived from an EMBL/GenBank/DDBJ whole genome shotgun (WGS) entry which is preliminary data.</text>
</comment>
<dbReference type="GO" id="GO:0000160">
    <property type="term" value="P:phosphorelay signal transduction system"/>
    <property type="evidence" value="ECO:0007669"/>
    <property type="project" value="InterPro"/>
</dbReference>
<dbReference type="SUPFAM" id="SSF52172">
    <property type="entry name" value="CheY-like"/>
    <property type="match status" value="1"/>
</dbReference>
<sequence length="125" mass="14688">MVEKDVVLVEEEKDSLLSVSLILKFNGYKVTIFKSFNEALEKILAFEKESSFYELLITDIPVSRLANKDLADKRSKLNNKFPIYVITDFVDKKILKEHEEKGFYLIEKPLHPQDLLKYINKTFKE</sequence>
<proteinExistence type="predicted"/>
<evidence type="ECO:0000313" key="2">
    <source>
        <dbReference type="EMBL" id="KKN59122.1"/>
    </source>
</evidence>
<feature type="domain" description="Response regulatory" evidence="1">
    <location>
        <begin position="5"/>
        <end position="123"/>
    </location>
</feature>
<dbReference type="EMBL" id="LAZR01000738">
    <property type="protein sequence ID" value="KKN59122.1"/>
    <property type="molecule type" value="Genomic_DNA"/>
</dbReference>